<evidence type="ECO:0000256" key="4">
    <source>
        <dbReference type="ARBA" id="ARBA00023136"/>
    </source>
</evidence>
<feature type="domain" description="EamA" evidence="6">
    <location>
        <begin position="141"/>
        <end position="280"/>
    </location>
</feature>
<dbReference type="Pfam" id="PF00892">
    <property type="entry name" value="EamA"/>
    <property type="match status" value="2"/>
</dbReference>
<feature type="transmembrane region" description="Helical" evidence="5">
    <location>
        <begin position="210"/>
        <end position="230"/>
    </location>
</feature>
<dbReference type="OrthoDB" id="7158585at2"/>
<sequence length="295" mass="32378">MPLTHLLLALLVVIVWGINFLFVKLALDEISPLLLCALRFFLASVPAIFFIKPPAVSFRIVILYGMVTFALQFSLFFIGMSIGMTPGMASLIMQTQVFFSMLFAVILLGETLNAWQIIGALVSFAGVGIVGLHFDSNITLLGFLCMLAAAATWGLGNLITKKTNKISMIALVVWGSFVASLPLLLFSLIFEGPEAIVRSWQHSTIQAVFSLAYIVYLSTWFGYGVWNWLVSRYPVGAVVPFTLLVPVVGVLSSTLVLGEPFQSWKLVACLLVITGLFINLFGARLFKARVRQEVS</sequence>
<dbReference type="Proteomes" id="UP000044071">
    <property type="component" value="Unassembled WGS sequence"/>
</dbReference>
<protein>
    <submittedName>
        <fullName evidence="7">Putative amino-acid metabolite efflux pump</fullName>
    </submittedName>
</protein>
<feature type="transmembrane region" description="Helical" evidence="5">
    <location>
        <begin position="264"/>
        <end position="286"/>
    </location>
</feature>
<dbReference type="EMBL" id="CCSB01000003">
    <property type="protein sequence ID" value="CDZ78616.1"/>
    <property type="molecule type" value="Genomic_DNA"/>
</dbReference>
<dbReference type="GO" id="GO:0016020">
    <property type="term" value="C:membrane"/>
    <property type="evidence" value="ECO:0007669"/>
    <property type="project" value="UniProtKB-SubCell"/>
</dbReference>
<dbReference type="InterPro" id="IPR000620">
    <property type="entry name" value="EamA_dom"/>
</dbReference>
<evidence type="ECO:0000259" key="6">
    <source>
        <dbReference type="Pfam" id="PF00892"/>
    </source>
</evidence>
<feature type="transmembrane region" description="Helical" evidence="5">
    <location>
        <begin position="63"/>
        <end position="82"/>
    </location>
</feature>
<feature type="transmembrane region" description="Helical" evidence="5">
    <location>
        <begin position="237"/>
        <end position="258"/>
    </location>
</feature>
<dbReference type="PANTHER" id="PTHR32322:SF9">
    <property type="entry name" value="AMINO-ACID METABOLITE EFFLUX PUMP-RELATED"/>
    <property type="match status" value="1"/>
</dbReference>
<dbReference type="InterPro" id="IPR037185">
    <property type="entry name" value="EmrE-like"/>
</dbReference>
<organism evidence="7 8">
    <name type="scientific">Legionella massiliensis</name>
    <dbReference type="NCBI Taxonomy" id="1034943"/>
    <lineage>
        <taxon>Bacteria</taxon>
        <taxon>Pseudomonadati</taxon>
        <taxon>Pseudomonadota</taxon>
        <taxon>Gammaproteobacteria</taxon>
        <taxon>Legionellales</taxon>
        <taxon>Legionellaceae</taxon>
        <taxon>Legionella</taxon>
    </lineage>
</organism>
<proteinExistence type="predicted"/>
<dbReference type="SUPFAM" id="SSF103481">
    <property type="entry name" value="Multidrug resistance efflux transporter EmrE"/>
    <property type="match status" value="2"/>
</dbReference>
<keyword evidence="2 5" id="KW-0812">Transmembrane</keyword>
<evidence type="ECO:0000313" key="7">
    <source>
        <dbReference type="EMBL" id="CDZ78616.1"/>
    </source>
</evidence>
<evidence type="ECO:0000256" key="5">
    <source>
        <dbReference type="SAM" id="Phobius"/>
    </source>
</evidence>
<dbReference type="InterPro" id="IPR050638">
    <property type="entry name" value="AA-Vitamin_Transporters"/>
</dbReference>
<feature type="transmembrane region" description="Helical" evidence="5">
    <location>
        <begin position="88"/>
        <end position="108"/>
    </location>
</feature>
<dbReference type="AlphaFoldDB" id="A0A078L0D1"/>
<keyword evidence="3 5" id="KW-1133">Transmembrane helix</keyword>
<keyword evidence="4 5" id="KW-0472">Membrane</keyword>
<dbReference type="STRING" id="1034943.BN59_02926"/>
<comment type="subcellular location">
    <subcellularLocation>
        <location evidence="1">Membrane</location>
        <topology evidence="1">Multi-pass membrane protein</topology>
    </subcellularLocation>
</comment>
<feature type="domain" description="EamA" evidence="6">
    <location>
        <begin position="6"/>
        <end position="130"/>
    </location>
</feature>
<dbReference type="PANTHER" id="PTHR32322">
    <property type="entry name" value="INNER MEMBRANE TRANSPORTER"/>
    <property type="match status" value="1"/>
</dbReference>
<dbReference type="RefSeq" id="WP_044011740.1">
    <property type="nucleotide sequence ID" value="NZ_CCVW01000003.1"/>
</dbReference>
<evidence type="ECO:0000256" key="2">
    <source>
        <dbReference type="ARBA" id="ARBA00022692"/>
    </source>
</evidence>
<evidence type="ECO:0000313" key="8">
    <source>
        <dbReference type="Proteomes" id="UP000044071"/>
    </source>
</evidence>
<evidence type="ECO:0000256" key="3">
    <source>
        <dbReference type="ARBA" id="ARBA00022989"/>
    </source>
</evidence>
<name>A0A078L0D1_9GAMM</name>
<accession>A0A078L0D1</accession>
<dbReference type="eggNOG" id="COG0697">
    <property type="taxonomic scope" value="Bacteria"/>
</dbReference>
<reference evidence="7 8" key="1">
    <citation type="submission" date="2014-06" db="EMBL/GenBank/DDBJ databases">
        <authorList>
            <person name="Urmite Genomes Urmite Genomes"/>
        </authorList>
    </citation>
    <scope>NUCLEOTIDE SEQUENCE [LARGE SCALE GENOMIC DNA]</scope>
</reference>
<evidence type="ECO:0000256" key="1">
    <source>
        <dbReference type="ARBA" id="ARBA00004141"/>
    </source>
</evidence>
<feature type="transmembrane region" description="Helical" evidence="5">
    <location>
        <begin position="140"/>
        <end position="159"/>
    </location>
</feature>
<gene>
    <name evidence="7" type="primary">eamA</name>
    <name evidence="7" type="ORF">BN59_02926</name>
</gene>
<feature type="transmembrane region" description="Helical" evidence="5">
    <location>
        <begin position="32"/>
        <end position="51"/>
    </location>
</feature>
<feature type="transmembrane region" description="Helical" evidence="5">
    <location>
        <begin position="171"/>
        <end position="190"/>
    </location>
</feature>
<keyword evidence="8" id="KW-1185">Reference proteome</keyword>
<feature type="transmembrane region" description="Helical" evidence="5">
    <location>
        <begin position="7"/>
        <end position="26"/>
    </location>
</feature>